<dbReference type="RefSeq" id="WP_051657553.1">
    <property type="nucleotide sequence ID" value="NZ_DAOMCH010000006.1"/>
</dbReference>
<dbReference type="InterPro" id="IPR035439">
    <property type="entry name" value="UPF0145_dom_sf"/>
</dbReference>
<evidence type="ECO:0000256" key="1">
    <source>
        <dbReference type="ARBA" id="ARBA00010751"/>
    </source>
</evidence>
<evidence type="ECO:0000313" key="3">
    <source>
        <dbReference type="EMBL" id="SIQ65569.1"/>
    </source>
</evidence>
<feature type="region of interest" description="Disordered" evidence="2">
    <location>
        <begin position="286"/>
        <end position="307"/>
    </location>
</feature>
<organism evidence="3 4">
    <name type="scientific">Acidiphilium rubrum</name>
    <dbReference type="NCBI Taxonomy" id="526"/>
    <lineage>
        <taxon>Bacteria</taxon>
        <taxon>Pseudomonadati</taxon>
        <taxon>Pseudomonadota</taxon>
        <taxon>Alphaproteobacteria</taxon>
        <taxon>Acetobacterales</taxon>
        <taxon>Acidocellaceae</taxon>
        <taxon>Acidiphilium</taxon>
    </lineage>
</organism>
<reference evidence="3 4" key="1">
    <citation type="submission" date="2017-01" db="EMBL/GenBank/DDBJ databases">
        <authorList>
            <person name="Varghese N."/>
            <person name="Submissions S."/>
        </authorList>
    </citation>
    <scope>NUCLEOTIDE SEQUENCE [LARGE SCALE GENOMIC DNA]</scope>
    <source>
        <strain evidence="3 4">ATCC 35905</strain>
    </source>
</reference>
<dbReference type="Gene3D" id="3.30.110.70">
    <property type="entry name" value="Hypothetical protein apc22750. Chain B"/>
    <property type="match status" value="1"/>
</dbReference>
<evidence type="ECO:0000256" key="2">
    <source>
        <dbReference type="SAM" id="MobiDB-lite"/>
    </source>
</evidence>
<dbReference type="Proteomes" id="UP000186308">
    <property type="component" value="Unassembled WGS sequence"/>
</dbReference>
<dbReference type="SUPFAM" id="SSF117782">
    <property type="entry name" value="YbjQ-like"/>
    <property type="match status" value="1"/>
</dbReference>
<dbReference type="InterPro" id="IPR002765">
    <property type="entry name" value="UPF0145_YbjQ-like"/>
</dbReference>
<proteinExistence type="inferred from homology"/>
<dbReference type="EMBL" id="FTNE01000007">
    <property type="protein sequence ID" value="SIQ65569.1"/>
    <property type="molecule type" value="Genomic_DNA"/>
</dbReference>
<comment type="similarity">
    <text evidence="1">Belongs to the UPF0145 family.</text>
</comment>
<dbReference type="AlphaFoldDB" id="A0A8G2FDV6"/>
<evidence type="ECO:0000313" key="4">
    <source>
        <dbReference type="Proteomes" id="UP000186308"/>
    </source>
</evidence>
<accession>A0A8G2FDV6</accession>
<sequence>MGLFDRFRKSPEAAAQEAATAHRQADIMMNLRAGRVPTSTLERLQGASRGTVPWTATMSPAELLITRSHGIRPIASVSATCWLHYGWSWTLGHAEGWNKALARLREEARIAGANAVLDVKMRTIPMDIEASMDFTLVGTAVKIDGLPPSAEPVIATVPALEFVKLLEADVVATGIAIGAHYEWMSDWRGATNQFWMGNTESTALSNLWEDVRRRAHADLRQSARGQGNGVLAHLNFSEMFEQEGGENQPKQYLARHIVIATTVDARRGTPIPHEIKMVVDMHQGATPLTGTTRHHQSYATNDQDGAI</sequence>
<protein>
    <submittedName>
        <fullName evidence="3">Heavy-metal-binding</fullName>
    </submittedName>
</protein>
<comment type="caution">
    <text evidence="3">The sequence shown here is derived from an EMBL/GenBank/DDBJ whole genome shotgun (WGS) entry which is preliminary data.</text>
</comment>
<gene>
    <name evidence="3" type="ORF">SAMN05421828_107126</name>
</gene>
<keyword evidence="4" id="KW-1185">Reference proteome</keyword>
<dbReference type="Pfam" id="PF01906">
    <property type="entry name" value="YbjQ_1"/>
    <property type="match status" value="1"/>
</dbReference>
<name>A0A8G2FDV6_ACIRU</name>
<dbReference type="OrthoDB" id="8456345at2"/>